<feature type="domain" description="RNA polymerase sigma-70 region 2" evidence="7">
    <location>
        <begin position="23"/>
        <end position="86"/>
    </location>
</feature>
<evidence type="ECO:0000256" key="2">
    <source>
        <dbReference type="ARBA" id="ARBA00023015"/>
    </source>
</evidence>
<dbReference type="InterPro" id="IPR039425">
    <property type="entry name" value="RNA_pol_sigma-70-like"/>
</dbReference>
<dbReference type="GO" id="GO:0016987">
    <property type="term" value="F:sigma factor activity"/>
    <property type="evidence" value="ECO:0007669"/>
    <property type="project" value="UniProtKB-KW"/>
</dbReference>
<evidence type="ECO:0000256" key="1">
    <source>
        <dbReference type="ARBA" id="ARBA00010641"/>
    </source>
</evidence>
<dbReference type="RefSeq" id="WP_272459659.1">
    <property type="nucleotide sequence ID" value="NZ_JAGTJJ010000056.1"/>
</dbReference>
<keyword evidence="4 6" id="KW-0238">DNA-binding</keyword>
<dbReference type="InterPro" id="IPR013324">
    <property type="entry name" value="RNA_pol_sigma_r3/r4-like"/>
</dbReference>
<evidence type="ECO:0000256" key="3">
    <source>
        <dbReference type="ARBA" id="ARBA00023082"/>
    </source>
</evidence>
<keyword evidence="10" id="KW-1185">Reference proteome</keyword>
<keyword evidence="3 6" id="KW-0731">Sigma factor</keyword>
<protein>
    <recommendedName>
        <fullName evidence="6">RNA polymerase sigma factor</fullName>
    </recommendedName>
</protein>
<dbReference type="PROSITE" id="PS01063">
    <property type="entry name" value="SIGMA70_ECF"/>
    <property type="match status" value="1"/>
</dbReference>
<name>A0A9X3XE25_9BACT</name>
<dbReference type="InterPro" id="IPR014284">
    <property type="entry name" value="RNA_pol_sigma-70_dom"/>
</dbReference>
<dbReference type="InterPro" id="IPR000838">
    <property type="entry name" value="RNA_pol_sigma70_ECF_CS"/>
</dbReference>
<dbReference type="Gene3D" id="1.10.1740.10">
    <property type="match status" value="1"/>
</dbReference>
<dbReference type="GO" id="GO:0003677">
    <property type="term" value="F:DNA binding"/>
    <property type="evidence" value="ECO:0007669"/>
    <property type="project" value="UniProtKB-KW"/>
</dbReference>
<gene>
    <name evidence="9" type="ORF">KEG57_44760</name>
</gene>
<evidence type="ECO:0000256" key="5">
    <source>
        <dbReference type="ARBA" id="ARBA00023163"/>
    </source>
</evidence>
<dbReference type="Pfam" id="PF04542">
    <property type="entry name" value="Sigma70_r2"/>
    <property type="match status" value="1"/>
</dbReference>
<dbReference type="InterPro" id="IPR007627">
    <property type="entry name" value="RNA_pol_sigma70_r2"/>
</dbReference>
<dbReference type="SUPFAM" id="SSF88946">
    <property type="entry name" value="Sigma2 domain of RNA polymerase sigma factors"/>
    <property type="match status" value="1"/>
</dbReference>
<dbReference type="InterPro" id="IPR036388">
    <property type="entry name" value="WH-like_DNA-bd_sf"/>
</dbReference>
<dbReference type="GO" id="GO:0006352">
    <property type="term" value="P:DNA-templated transcription initiation"/>
    <property type="evidence" value="ECO:0007669"/>
    <property type="project" value="InterPro"/>
</dbReference>
<dbReference type="PANTHER" id="PTHR43133:SF8">
    <property type="entry name" value="RNA POLYMERASE SIGMA FACTOR HI_1459-RELATED"/>
    <property type="match status" value="1"/>
</dbReference>
<evidence type="ECO:0000256" key="4">
    <source>
        <dbReference type="ARBA" id="ARBA00023125"/>
    </source>
</evidence>
<dbReference type="SUPFAM" id="SSF88659">
    <property type="entry name" value="Sigma3 and sigma4 domains of RNA polymerase sigma factors"/>
    <property type="match status" value="1"/>
</dbReference>
<evidence type="ECO:0000313" key="9">
    <source>
        <dbReference type="EMBL" id="MDC3987660.1"/>
    </source>
</evidence>
<dbReference type="Proteomes" id="UP001151081">
    <property type="component" value="Unassembled WGS sequence"/>
</dbReference>
<dbReference type="InterPro" id="IPR013249">
    <property type="entry name" value="RNA_pol_sigma70_r4_t2"/>
</dbReference>
<dbReference type="Pfam" id="PF08281">
    <property type="entry name" value="Sigma70_r4_2"/>
    <property type="match status" value="1"/>
</dbReference>
<dbReference type="PANTHER" id="PTHR43133">
    <property type="entry name" value="RNA POLYMERASE ECF-TYPE SIGMA FACTO"/>
    <property type="match status" value="1"/>
</dbReference>
<keyword evidence="5 6" id="KW-0804">Transcription</keyword>
<sequence>MVTIPLHPPPANFTAAHALLGRLYLEHRDFLRRLLLGQAIPPRDVDDVVQEVFLTAWRRLECLVTPEQARPWLLMIGLNRARNHRKLARCEREVLAGLSDDFPEREDEAESTEALVLATYGLFRLKRFLLRIGPRIRAVVVPYLEGRSIREIAEALGIKTKTAYARLQLAREHLKTLALA</sequence>
<proteinExistence type="inferred from homology"/>
<dbReference type="InterPro" id="IPR013325">
    <property type="entry name" value="RNA_pol_sigma_r2"/>
</dbReference>
<feature type="domain" description="RNA polymerase sigma factor 70 region 4 type 2" evidence="8">
    <location>
        <begin position="137"/>
        <end position="174"/>
    </location>
</feature>
<dbReference type="NCBIfam" id="TIGR02937">
    <property type="entry name" value="sigma70-ECF"/>
    <property type="match status" value="1"/>
</dbReference>
<organism evidence="9 10">
    <name type="scientific">Polyangium jinanense</name>
    <dbReference type="NCBI Taxonomy" id="2829994"/>
    <lineage>
        <taxon>Bacteria</taxon>
        <taxon>Pseudomonadati</taxon>
        <taxon>Myxococcota</taxon>
        <taxon>Polyangia</taxon>
        <taxon>Polyangiales</taxon>
        <taxon>Polyangiaceae</taxon>
        <taxon>Polyangium</taxon>
    </lineage>
</organism>
<comment type="similarity">
    <text evidence="1 6">Belongs to the sigma-70 factor family. ECF subfamily.</text>
</comment>
<reference evidence="9 10" key="1">
    <citation type="submission" date="2021-04" db="EMBL/GenBank/DDBJ databases">
        <title>Genome analysis of Polyangium sp.</title>
        <authorList>
            <person name="Li Y."/>
            <person name="Wang J."/>
        </authorList>
    </citation>
    <scope>NUCLEOTIDE SEQUENCE [LARGE SCALE GENOMIC DNA]</scope>
    <source>
        <strain evidence="9 10">SDU14</strain>
    </source>
</reference>
<evidence type="ECO:0000313" key="10">
    <source>
        <dbReference type="Proteomes" id="UP001151081"/>
    </source>
</evidence>
<comment type="caution">
    <text evidence="9">The sequence shown here is derived from an EMBL/GenBank/DDBJ whole genome shotgun (WGS) entry which is preliminary data.</text>
</comment>
<accession>A0A9X3XE25</accession>
<dbReference type="EMBL" id="JAGTJJ010000056">
    <property type="protein sequence ID" value="MDC3987660.1"/>
    <property type="molecule type" value="Genomic_DNA"/>
</dbReference>
<keyword evidence="2 6" id="KW-0805">Transcription regulation</keyword>
<evidence type="ECO:0000259" key="8">
    <source>
        <dbReference type="Pfam" id="PF08281"/>
    </source>
</evidence>
<evidence type="ECO:0000259" key="7">
    <source>
        <dbReference type="Pfam" id="PF04542"/>
    </source>
</evidence>
<dbReference type="Gene3D" id="1.10.10.10">
    <property type="entry name" value="Winged helix-like DNA-binding domain superfamily/Winged helix DNA-binding domain"/>
    <property type="match status" value="1"/>
</dbReference>
<evidence type="ECO:0000256" key="6">
    <source>
        <dbReference type="RuleBase" id="RU000716"/>
    </source>
</evidence>
<dbReference type="AlphaFoldDB" id="A0A9X3XE25"/>